<dbReference type="Proteomes" id="UP001056778">
    <property type="component" value="Chromosome 1"/>
</dbReference>
<gene>
    <name evidence="1" type="ORF">MML48_1g07348</name>
</gene>
<keyword evidence="1" id="KW-0436">Ligase</keyword>
<dbReference type="EMBL" id="CM043015">
    <property type="protein sequence ID" value="KAI4471456.1"/>
    <property type="molecule type" value="Genomic_DNA"/>
</dbReference>
<keyword evidence="2" id="KW-1185">Reference proteome</keyword>
<protein>
    <submittedName>
        <fullName evidence="1">Long-chain-fatty-acid--coa ligase</fullName>
    </submittedName>
</protein>
<proteinExistence type="predicted"/>
<organism evidence="1 2">
    <name type="scientific">Holotrichia oblita</name>
    <name type="common">Chafer beetle</name>
    <dbReference type="NCBI Taxonomy" id="644536"/>
    <lineage>
        <taxon>Eukaryota</taxon>
        <taxon>Metazoa</taxon>
        <taxon>Ecdysozoa</taxon>
        <taxon>Arthropoda</taxon>
        <taxon>Hexapoda</taxon>
        <taxon>Insecta</taxon>
        <taxon>Pterygota</taxon>
        <taxon>Neoptera</taxon>
        <taxon>Endopterygota</taxon>
        <taxon>Coleoptera</taxon>
        <taxon>Polyphaga</taxon>
        <taxon>Scarabaeiformia</taxon>
        <taxon>Scarabaeidae</taxon>
        <taxon>Melolonthinae</taxon>
        <taxon>Holotrichia</taxon>
    </lineage>
</organism>
<reference evidence="1" key="1">
    <citation type="submission" date="2022-04" db="EMBL/GenBank/DDBJ databases">
        <title>Chromosome-scale genome assembly of Holotrichia oblita Faldermann.</title>
        <authorList>
            <person name="Rongchong L."/>
        </authorList>
    </citation>
    <scope>NUCLEOTIDE SEQUENCE</scope>
    <source>
        <strain evidence="1">81SQS9</strain>
    </source>
</reference>
<accession>A0ACB9TX79</accession>
<comment type="caution">
    <text evidence="1">The sequence shown here is derived from an EMBL/GenBank/DDBJ whole genome shotgun (WGS) entry which is preliminary data.</text>
</comment>
<sequence length="547" mass="61797">MPIYLSEYLLPNQGDNIIRTPNQKYEFSEKSLGVVLFKQMKKYSDDIAQIDAVTEASDTHGMLLKRSIRTAVEMQNRGVTKGDIICICSSNNLNSCVPYLAGLFIGAKVSALDPIMSYEDMKHLLNQVPPSIIFAADESEQSLKEIISDLNLLTTDIIPFNSIAFEAFLSEKLDENEFKPVIVNDVFETAVIFFSSGTTGLAKGICINHYTLLQQSPAFKMLGFDLNIVLSFASLYWISAINLLISSLLYGQTRLLVPDFDEDQTWQLIDKFKVTTLLMSSTQATLLIKSNKPPNLKFESLKHVTVGGAPVSLNLFNGLEENFPQAKVIQGYGWTEVGGIITISSPNYSQDLMLLKNKPLSCGRPIPGIWYKLVDLETEKALGPNKRGELRLKTDYQMNGYYNMDSSNAWDSQGWIRTGDICYYDEDYCFYVIDRLKELIKYRGWHVSPALLEGILVKHPAVKMAVVIGVPHDQDNEHPLALVMLTNKDNNTINEDQLRKFVDDQVDDNKKLRAGVRFIEDMPKTPTGKVRRYFLKMQILSQIFNNK</sequence>
<name>A0ACB9TX79_HOLOL</name>
<evidence type="ECO:0000313" key="2">
    <source>
        <dbReference type="Proteomes" id="UP001056778"/>
    </source>
</evidence>
<evidence type="ECO:0000313" key="1">
    <source>
        <dbReference type="EMBL" id="KAI4471456.1"/>
    </source>
</evidence>